<evidence type="ECO:0000256" key="4">
    <source>
        <dbReference type="ARBA" id="ARBA00022840"/>
    </source>
</evidence>
<feature type="domain" description="DNA2/NAM7 helicase-like C-terminal" evidence="5">
    <location>
        <begin position="158"/>
        <end position="375"/>
    </location>
</feature>
<dbReference type="EMBL" id="LAZR01047465">
    <property type="protein sequence ID" value="KKK94161.1"/>
    <property type="molecule type" value="Genomic_DNA"/>
</dbReference>
<evidence type="ECO:0000259" key="5">
    <source>
        <dbReference type="Pfam" id="PF13087"/>
    </source>
</evidence>
<protein>
    <recommendedName>
        <fullName evidence="5">DNA2/NAM7 helicase-like C-terminal domain-containing protein</fullName>
    </recommendedName>
</protein>
<evidence type="ECO:0000256" key="1">
    <source>
        <dbReference type="ARBA" id="ARBA00022741"/>
    </source>
</evidence>
<dbReference type="GO" id="GO:0016787">
    <property type="term" value="F:hydrolase activity"/>
    <property type="evidence" value="ECO:0007669"/>
    <property type="project" value="UniProtKB-KW"/>
</dbReference>
<accession>A0A0F9CBR9</accession>
<dbReference type="PANTHER" id="PTHR43788">
    <property type="entry name" value="DNA2/NAM7 HELICASE FAMILY MEMBER"/>
    <property type="match status" value="1"/>
</dbReference>
<organism evidence="6">
    <name type="scientific">marine sediment metagenome</name>
    <dbReference type="NCBI Taxonomy" id="412755"/>
    <lineage>
        <taxon>unclassified sequences</taxon>
        <taxon>metagenomes</taxon>
        <taxon>ecological metagenomes</taxon>
    </lineage>
</organism>
<name>A0A0F9CBR9_9ZZZZ</name>
<dbReference type="InterPro" id="IPR027417">
    <property type="entry name" value="P-loop_NTPase"/>
</dbReference>
<gene>
    <name evidence="6" type="ORF">LCGC14_2685630</name>
</gene>
<evidence type="ECO:0000256" key="2">
    <source>
        <dbReference type="ARBA" id="ARBA00022801"/>
    </source>
</evidence>
<evidence type="ECO:0000256" key="3">
    <source>
        <dbReference type="ARBA" id="ARBA00022806"/>
    </source>
</evidence>
<dbReference type="Pfam" id="PF13087">
    <property type="entry name" value="AAA_12"/>
    <property type="match status" value="1"/>
</dbReference>
<dbReference type="GO" id="GO:0043139">
    <property type="term" value="F:5'-3' DNA helicase activity"/>
    <property type="evidence" value="ECO:0007669"/>
    <property type="project" value="TreeGrafter"/>
</dbReference>
<keyword evidence="2" id="KW-0378">Hydrolase</keyword>
<dbReference type="InterPro" id="IPR050534">
    <property type="entry name" value="Coronavir_polyprotein_1ab"/>
</dbReference>
<dbReference type="SUPFAM" id="SSF52540">
    <property type="entry name" value="P-loop containing nucleoside triphosphate hydrolases"/>
    <property type="match status" value="1"/>
</dbReference>
<keyword evidence="3" id="KW-0347">Helicase</keyword>
<dbReference type="AlphaFoldDB" id="A0A0F9CBR9"/>
<reference evidence="6" key="1">
    <citation type="journal article" date="2015" name="Nature">
        <title>Complex archaea that bridge the gap between prokaryotes and eukaryotes.</title>
        <authorList>
            <person name="Spang A."/>
            <person name="Saw J.H."/>
            <person name="Jorgensen S.L."/>
            <person name="Zaremba-Niedzwiedzka K."/>
            <person name="Martijn J."/>
            <person name="Lind A.E."/>
            <person name="van Eijk R."/>
            <person name="Schleper C."/>
            <person name="Guy L."/>
            <person name="Ettema T.J."/>
        </authorList>
    </citation>
    <scope>NUCLEOTIDE SEQUENCE</scope>
</reference>
<dbReference type="Gene3D" id="3.40.50.300">
    <property type="entry name" value="P-loop containing nucleotide triphosphate hydrolases"/>
    <property type="match status" value="2"/>
</dbReference>
<dbReference type="InterPro" id="IPR041679">
    <property type="entry name" value="DNA2/NAM7-like_C"/>
</dbReference>
<evidence type="ECO:0000313" key="6">
    <source>
        <dbReference type="EMBL" id="KKK94161.1"/>
    </source>
</evidence>
<feature type="non-terminal residue" evidence="6">
    <location>
        <position position="1"/>
    </location>
</feature>
<sequence length="426" mass="49231">IRSDTQTLIKEKKECRNVDDLLHYGSIWKLNGMKGSVTKQRLLEVSLEESCIIFANAHHLYSLHERVENDFAFNLICVDEASQLPTHYFMASLQYIYKYSFNMKPLSDLSRATMSNLNLEEEKDKKYNLTKVVIVGDHNQLPPVRVKTPPKNLELVLDSLFSYYVKGHSISSKQLKINYRSHEDIVAFTALLGLYKDLTAFKTNAKVLLKGDTNKVSLPWMKKILDPNKVVCSIIHNRKFEIGISVFEAHLVSLIILSFYNMKGPKSEQEEVLFWTEGVGVVAPHNAQGRTIIRYLFDIFQPISYLSEGSLMNHLKNTVYSVEKFQGSDRELIISSIGLSDLDKISAEEEFIFNLNRFNVLTSRAKHKVIFISSNKFLGYIPDERVILEKASKIYTYVQEFCNEKIELEIDNEKNEKEKLIFRFKK</sequence>
<proteinExistence type="predicted"/>
<keyword evidence="1" id="KW-0547">Nucleotide-binding</keyword>
<dbReference type="GO" id="GO:0005524">
    <property type="term" value="F:ATP binding"/>
    <property type="evidence" value="ECO:0007669"/>
    <property type="project" value="UniProtKB-KW"/>
</dbReference>
<dbReference type="PANTHER" id="PTHR43788:SF8">
    <property type="entry name" value="DNA-BINDING PROTEIN SMUBP-2"/>
    <property type="match status" value="1"/>
</dbReference>
<keyword evidence="4" id="KW-0067">ATP-binding</keyword>
<comment type="caution">
    <text evidence="6">The sequence shown here is derived from an EMBL/GenBank/DDBJ whole genome shotgun (WGS) entry which is preliminary data.</text>
</comment>